<name>A0A077LTZ4_9MICO</name>
<feature type="transmembrane region" description="Helical" evidence="5">
    <location>
        <begin position="108"/>
        <end position="132"/>
    </location>
</feature>
<evidence type="ECO:0000256" key="4">
    <source>
        <dbReference type="ARBA" id="ARBA00023136"/>
    </source>
</evidence>
<dbReference type="GO" id="GO:0016020">
    <property type="term" value="C:membrane"/>
    <property type="evidence" value="ECO:0007669"/>
    <property type="project" value="UniProtKB-SubCell"/>
</dbReference>
<evidence type="ECO:0000256" key="3">
    <source>
        <dbReference type="ARBA" id="ARBA00022989"/>
    </source>
</evidence>
<keyword evidence="4 5" id="KW-0472">Membrane</keyword>
<feature type="transmembrane region" description="Helical" evidence="5">
    <location>
        <begin position="56"/>
        <end position="77"/>
    </location>
</feature>
<feature type="domain" description="ABC-2 type transporter transmembrane" evidence="6">
    <location>
        <begin position="31"/>
        <end position="243"/>
    </location>
</feature>
<evidence type="ECO:0000256" key="5">
    <source>
        <dbReference type="SAM" id="Phobius"/>
    </source>
</evidence>
<dbReference type="AlphaFoldDB" id="A0A077LTZ4"/>
<dbReference type="OrthoDB" id="5116867at2"/>
<accession>A0A077LTZ4</accession>
<dbReference type="GO" id="GO:0140359">
    <property type="term" value="F:ABC-type transporter activity"/>
    <property type="evidence" value="ECO:0007669"/>
    <property type="project" value="InterPro"/>
</dbReference>
<dbReference type="Proteomes" id="UP000035721">
    <property type="component" value="Unassembled WGS sequence"/>
</dbReference>
<evidence type="ECO:0000256" key="1">
    <source>
        <dbReference type="ARBA" id="ARBA00004141"/>
    </source>
</evidence>
<dbReference type="InterPro" id="IPR013525">
    <property type="entry name" value="ABC2_TM"/>
</dbReference>
<evidence type="ECO:0000259" key="6">
    <source>
        <dbReference type="Pfam" id="PF12698"/>
    </source>
</evidence>
<dbReference type="InterPro" id="IPR051784">
    <property type="entry name" value="Nod_factor_ABC_transporter"/>
</dbReference>
<keyword evidence="3 5" id="KW-1133">Transmembrane helix</keyword>
<sequence length="253" mass="26491">MTEATAATIPSLAMTLRSLMRADLTVLARSRQTVILNLAVPLVIVAVTSRGNLGRGAGFVVGLAITYGLLSSALMGYSAMVARDRELGVFDGLRVTPTPPWAIMLSRLVVQLAANLVTSIVVMAVGSLILHVRFGAVEYLLMVAISVLGAAMFLSIGQALAGLVRSAAAVSAVSRVAYAVLLLVGLLGLTGALGDGFERFADWTPVGALINLFAAALSLAPWSRVDTYAIVASVGYIVVFGVVGIRWFRWTAQ</sequence>
<organism evidence="7 8">
    <name type="scientific">Nostocoides japonicum T1-X7</name>
    <dbReference type="NCBI Taxonomy" id="1194083"/>
    <lineage>
        <taxon>Bacteria</taxon>
        <taxon>Bacillati</taxon>
        <taxon>Actinomycetota</taxon>
        <taxon>Actinomycetes</taxon>
        <taxon>Micrococcales</taxon>
        <taxon>Intrasporangiaceae</taxon>
        <taxon>Nostocoides</taxon>
    </lineage>
</organism>
<evidence type="ECO:0000256" key="2">
    <source>
        <dbReference type="ARBA" id="ARBA00022692"/>
    </source>
</evidence>
<dbReference type="PANTHER" id="PTHR43229:SF2">
    <property type="entry name" value="NODULATION PROTEIN J"/>
    <property type="match status" value="1"/>
</dbReference>
<comment type="subcellular location">
    <subcellularLocation>
        <location evidence="1">Membrane</location>
        <topology evidence="1">Multi-pass membrane protein</topology>
    </subcellularLocation>
</comment>
<feature type="transmembrane region" description="Helical" evidence="5">
    <location>
        <begin position="200"/>
        <end position="222"/>
    </location>
</feature>
<proteinExistence type="predicted"/>
<protein>
    <recommendedName>
        <fullName evidence="6">ABC-2 type transporter transmembrane domain-containing protein</fullName>
    </recommendedName>
</protein>
<reference evidence="7 8" key="1">
    <citation type="journal article" date="2013" name="ISME J.">
        <title>A metabolic model for members of the genus Tetrasphaera involved in enhanced biological phosphorus removal.</title>
        <authorList>
            <person name="Kristiansen R."/>
            <person name="Nguyen H.T.T."/>
            <person name="Saunders A.M."/>
            <person name="Nielsen J.L."/>
            <person name="Wimmer R."/>
            <person name="Le V.Q."/>
            <person name="McIlroy S.J."/>
            <person name="Petrovski S."/>
            <person name="Seviour R.J."/>
            <person name="Calteau A."/>
            <person name="Nielsen K.L."/>
            <person name="Nielsen P.H."/>
        </authorList>
    </citation>
    <scope>NUCLEOTIDE SEQUENCE [LARGE SCALE GENOMIC DNA]</scope>
    <source>
        <strain evidence="7 8">T1-X7</strain>
    </source>
</reference>
<evidence type="ECO:0000313" key="8">
    <source>
        <dbReference type="Proteomes" id="UP000035721"/>
    </source>
</evidence>
<feature type="transmembrane region" description="Helical" evidence="5">
    <location>
        <begin position="176"/>
        <end position="193"/>
    </location>
</feature>
<feature type="transmembrane region" description="Helical" evidence="5">
    <location>
        <begin position="228"/>
        <end position="248"/>
    </location>
</feature>
<evidence type="ECO:0000313" key="7">
    <source>
        <dbReference type="EMBL" id="CCH76886.1"/>
    </source>
</evidence>
<comment type="caution">
    <text evidence="7">The sequence shown here is derived from an EMBL/GenBank/DDBJ whole genome shotgun (WGS) entry which is preliminary data.</text>
</comment>
<feature type="transmembrane region" description="Helical" evidence="5">
    <location>
        <begin position="139"/>
        <end position="164"/>
    </location>
</feature>
<gene>
    <name evidence="7" type="ORF">BN12_1500010</name>
</gene>
<keyword evidence="8" id="KW-1185">Reference proteome</keyword>
<dbReference type="STRING" id="1194083.BN12_1500010"/>
<dbReference type="Pfam" id="PF12698">
    <property type="entry name" value="ABC2_membrane_3"/>
    <property type="match status" value="1"/>
</dbReference>
<dbReference type="RefSeq" id="WP_048553708.1">
    <property type="nucleotide sequence ID" value="NZ_HF570958.1"/>
</dbReference>
<dbReference type="PANTHER" id="PTHR43229">
    <property type="entry name" value="NODULATION PROTEIN J"/>
    <property type="match status" value="1"/>
</dbReference>
<keyword evidence="2 5" id="KW-0812">Transmembrane</keyword>
<dbReference type="EMBL" id="CAJB01000058">
    <property type="protein sequence ID" value="CCH76886.1"/>
    <property type="molecule type" value="Genomic_DNA"/>
</dbReference>